<accession>A0A5S4EYI3</accession>
<dbReference type="InterPro" id="IPR027417">
    <property type="entry name" value="P-loop_NTPase"/>
</dbReference>
<organism evidence="1 2">
    <name type="scientific">Nonomuraea turkmeniaca</name>
    <dbReference type="NCBI Taxonomy" id="103838"/>
    <lineage>
        <taxon>Bacteria</taxon>
        <taxon>Bacillati</taxon>
        <taxon>Actinomycetota</taxon>
        <taxon>Actinomycetes</taxon>
        <taxon>Streptosporangiales</taxon>
        <taxon>Streptosporangiaceae</taxon>
        <taxon>Nonomuraea</taxon>
    </lineage>
</organism>
<gene>
    <name evidence="1" type="ORF">ETD86_46445</name>
</gene>
<dbReference type="OrthoDB" id="285690at2"/>
<dbReference type="SUPFAM" id="SSF52540">
    <property type="entry name" value="P-loop containing nucleoside triphosphate hydrolases"/>
    <property type="match status" value="1"/>
</dbReference>
<reference evidence="1 2" key="1">
    <citation type="submission" date="2019-05" db="EMBL/GenBank/DDBJ databases">
        <title>Draft genome sequence of Nonomuraea turkmeniaca DSM 43926.</title>
        <authorList>
            <person name="Saricaoglu S."/>
            <person name="Isik K."/>
        </authorList>
    </citation>
    <scope>NUCLEOTIDE SEQUENCE [LARGE SCALE GENOMIC DNA]</scope>
    <source>
        <strain evidence="1 2">DSM 43926</strain>
    </source>
</reference>
<dbReference type="AlphaFoldDB" id="A0A5S4EYI3"/>
<dbReference type="PANTHER" id="PTHR36978:SF4">
    <property type="entry name" value="P-LOOP CONTAINING NUCLEOSIDE TRIPHOSPHATE HYDROLASE PROTEIN"/>
    <property type="match status" value="1"/>
</dbReference>
<keyword evidence="2" id="KW-1185">Reference proteome</keyword>
<dbReference type="GO" id="GO:0016740">
    <property type="term" value="F:transferase activity"/>
    <property type="evidence" value="ECO:0007669"/>
    <property type="project" value="UniProtKB-KW"/>
</dbReference>
<evidence type="ECO:0000313" key="1">
    <source>
        <dbReference type="EMBL" id="TMR08753.1"/>
    </source>
</evidence>
<dbReference type="Gene3D" id="3.40.50.300">
    <property type="entry name" value="P-loop containing nucleotide triphosphate hydrolases"/>
    <property type="match status" value="1"/>
</dbReference>
<dbReference type="Proteomes" id="UP000309128">
    <property type="component" value="Unassembled WGS sequence"/>
</dbReference>
<evidence type="ECO:0000313" key="2">
    <source>
        <dbReference type="Proteomes" id="UP000309128"/>
    </source>
</evidence>
<keyword evidence="1" id="KW-0808">Transferase</keyword>
<protein>
    <submittedName>
        <fullName evidence="1">Sulfotransferase family protein</fullName>
    </submittedName>
</protein>
<dbReference type="InterPro" id="IPR040632">
    <property type="entry name" value="Sulfotransfer_4"/>
</dbReference>
<dbReference type="PANTHER" id="PTHR36978">
    <property type="entry name" value="P-LOOP CONTAINING NUCLEOTIDE TRIPHOSPHATE HYDROLASE"/>
    <property type="match status" value="1"/>
</dbReference>
<dbReference type="Pfam" id="PF17784">
    <property type="entry name" value="Sulfotransfer_4"/>
    <property type="match status" value="1"/>
</dbReference>
<comment type="caution">
    <text evidence="1">The sequence shown here is derived from an EMBL/GenBank/DDBJ whole genome shotgun (WGS) entry which is preliminary data.</text>
</comment>
<dbReference type="EMBL" id="VCKY01000272">
    <property type="protein sequence ID" value="TMR08753.1"/>
    <property type="molecule type" value="Genomic_DNA"/>
</dbReference>
<sequence length="241" mass="27382">MSGEDSVKTIGAVKVIGAGFGRTGTRSLKAALELLGHGPCYHMASVIAEPFRVRQWLDVGEGRSRDWDELFRGFHSAVDWPASAYWRELAAHYPDAKVVLTVRDPGRWYDSVSETIFRSALAERERVPLRRRVVRRLIAWRAPDFALYPRMARATVIDRIFDGRIDDRDHVLGVYERHAAEVKAALPADRLLVFDVRDGWEPLCAFLGVPVPAEPFPEVNERAAWSAKRPRRQLSLILRGR</sequence>
<proteinExistence type="predicted"/>
<name>A0A5S4EYI3_9ACTN</name>